<evidence type="ECO:0000259" key="5">
    <source>
        <dbReference type="SMART" id="SM00903"/>
    </source>
</evidence>
<dbReference type="InterPro" id="IPR012349">
    <property type="entry name" value="Split_barrel_FMN-bd"/>
</dbReference>
<evidence type="ECO:0000313" key="6">
    <source>
        <dbReference type="EMBL" id="WNC13199.1"/>
    </source>
</evidence>
<evidence type="ECO:0000256" key="4">
    <source>
        <dbReference type="ARBA" id="ARBA00038054"/>
    </source>
</evidence>
<keyword evidence="6" id="KW-0560">Oxidoreductase</keyword>
<dbReference type="RefSeq" id="WP_310764688.1">
    <property type="nucleotide sequence ID" value="NZ_CP134050.1"/>
</dbReference>
<dbReference type="EC" id="1.5.1.-" evidence="6"/>
<sequence length="212" mass="23250">MELSMAQLERQEKYKLLIGCIVPRPIAWVTSADESGLVNAAPFSYFNVASIEPMMVSVAVMRKPGGIRKDTARNIAATGEFVVNMVDVHNVDAVNQTSADYPPEVSEVTALGLGLQPSASVRVPRLAASRIHFECRLHQIVELGSPTTSDLIIGEVVHVHVADELYEHGRIDPRAFDPVSRMAGHTYATLGELFDRPRPVYEEAVSKDKKPS</sequence>
<dbReference type="Proteomes" id="UP001256827">
    <property type="component" value="Chromosome"/>
</dbReference>
<gene>
    <name evidence="6" type="ORF">RGB73_21120</name>
</gene>
<evidence type="ECO:0000313" key="7">
    <source>
        <dbReference type="Proteomes" id="UP001256827"/>
    </source>
</evidence>
<accession>A0ABY9T105</accession>
<evidence type="ECO:0000256" key="2">
    <source>
        <dbReference type="ARBA" id="ARBA00022630"/>
    </source>
</evidence>
<evidence type="ECO:0000256" key="3">
    <source>
        <dbReference type="ARBA" id="ARBA00022643"/>
    </source>
</evidence>
<dbReference type="GO" id="GO:0016491">
    <property type="term" value="F:oxidoreductase activity"/>
    <property type="evidence" value="ECO:0007669"/>
    <property type="project" value="UniProtKB-KW"/>
</dbReference>
<comment type="similarity">
    <text evidence="4">Belongs to the flavoredoxin family.</text>
</comment>
<evidence type="ECO:0000256" key="1">
    <source>
        <dbReference type="ARBA" id="ARBA00001917"/>
    </source>
</evidence>
<dbReference type="PANTHER" id="PTHR33798">
    <property type="entry name" value="FLAVOPROTEIN OXYGENASE"/>
    <property type="match status" value="1"/>
</dbReference>
<keyword evidence="7" id="KW-1185">Reference proteome</keyword>
<name>A0ABY9T105_BREBE</name>
<feature type="domain" description="Flavin reductase like" evidence="5">
    <location>
        <begin position="19"/>
        <end position="173"/>
    </location>
</feature>
<dbReference type="Gene3D" id="2.30.110.10">
    <property type="entry name" value="Electron Transport, Fmn-binding Protein, Chain A"/>
    <property type="match status" value="1"/>
</dbReference>
<dbReference type="InterPro" id="IPR002563">
    <property type="entry name" value="Flavin_Rdtase-like_dom"/>
</dbReference>
<dbReference type="SMART" id="SM00903">
    <property type="entry name" value="Flavin_Reduct"/>
    <property type="match status" value="1"/>
</dbReference>
<dbReference type="EMBL" id="CP134050">
    <property type="protein sequence ID" value="WNC13199.1"/>
    <property type="molecule type" value="Genomic_DNA"/>
</dbReference>
<dbReference type="Pfam" id="PF01613">
    <property type="entry name" value="Flavin_Reduct"/>
    <property type="match status" value="1"/>
</dbReference>
<dbReference type="PANTHER" id="PTHR33798:SF5">
    <property type="entry name" value="FLAVIN REDUCTASE LIKE DOMAIN-CONTAINING PROTEIN"/>
    <property type="match status" value="1"/>
</dbReference>
<dbReference type="SUPFAM" id="SSF50475">
    <property type="entry name" value="FMN-binding split barrel"/>
    <property type="match status" value="1"/>
</dbReference>
<proteinExistence type="inferred from homology"/>
<keyword evidence="3" id="KW-0288">FMN</keyword>
<comment type="cofactor">
    <cofactor evidence="1">
        <name>FMN</name>
        <dbReference type="ChEBI" id="CHEBI:58210"/>
    </cofactor>
</comment>
<protein>
    <submittedName>
        <fullName evidence="6">Flavin reductase family protein</fullName>
        <ecNumber evidence="6">1.5.1.-</ecNumber>
    </submittedName>
</protein>
<keyword evidence="2" id="KW-0285">Flavoprotein</keyword>
<organism evidence="6 7">
    <name type="scientific">Brevibacillus brevis</name>
    <name type="common">Bacillus brevis</name>
    <dbReference type="NCBI Taxonomy" id="1393"/>
    <lineage>
        <taxon>Bacteria</taxon>
        <taxon>Bacillati</taxon>
        <taxon>Bacillota</taxon>
        <taxon>Bacilli</taxon>
        <taxon>Bacillales</taxon>
        <taxon>Paenibacillaceae</taxon>
        <taxon>Brevibacillus</taxon>
    </lineage>
</organism>
<reference evidence="6 7" key="1">
    <citation type="submission" date="2023-09" db="EMBL/GenBank/DDBJ databases">
        <title>Complete Genome and Methylome dissection of Bacillus brevis NEB573 original source of BbsI restriction endonuclease.</title>
        <authorList>
            <person name="Fomenkov A."/>
            <person name="Roberts R.D."/>
        </authorList>
    </citation>
    <scope>NUCLEOTIDE SEQUENCE [LARGE SCALE GENOMIC DNA]</scope>
    <source>
        <strain evidence="6 7">NEB573</strain>
    </source>
</reference>